<feature type="transmembrane region" description="Helical" evidence="5">
    <location>
        <begin position="380"/>
        <end position="397"/>
    </location>
</feature>
<reference evidence="7 10" key="2">
    <citation type="submission" date="2021-01" db="EMBL/GenBank/DDBJ databases">
        <title>Whole genome shotgun sequence of Actinoplanes lobatus NBRC 12513.</title>
        <authorList>
            <person name="Komaki H."/>
            <person name="Tamura T."/>
        </authorList>
    </citation>
    <scope>NUCLEOTIDE SEQUENCE [LARGE SCALE GENOMIC DNA]</scope>
    <source>
        <strain evidence="7 10">NBRC 12513</strain>
    </source>
</reference>
<feature type="domain" description="Major facilitator superfamily (MFS) profile" evidence="6">
    <location>
        <begin position="286"/>
        <end position="469"/>
    </location>
</feature>
<keyword evidence="2 5" id="KW-0812">Transmembrane</keyword>
<evidence type="ECO:0000256" key="2">
    <source>
        <dbReference type="ARBA" id="ARBA00022692"/>
    </source>
</evidence>
<dbReference type="PANTHER" id="PTHR23528">
    <property type="match status" value="1"/>
</dbReference>
<dbReference type="PROSITE" id="PS50850">
    <property type="entry name" value="MFS"/>
    <property type="match status" value="1"/>
</dbReference>
<feature type="transmembrane region" description="Helical" evidence="5">
    <location>
        <begin position="324"/>
        <end position="344"/>
    </location>
</feature>
<feature type="transmembrane region" description="Helical" evidence="5">
    <location>
        <begin position="418"/>
        <end position="440"/>
    </location>
</feature>
<dbReference type="PANTHER" id="PTHR23528:SF1">
    <property type="entry name" value="MAJOR FACILITATOR SUPERFAMILY (MFS) PROFILE DOMAIN-CONTAINING PROTEIN"/>
    <property type="match status" value="1"/>
</dbReference>
<evidence type="ECO:0000313" key="9">
    <source>
        <dbReference type="Proteomes" id="UP000590511"/>
    </source>
</evidence>
<feature type="transmembrane region" description="Helical" evidence="5">
    <location>
        <begin position="143"/>
        <end position="160"/>
    </location>
</feature>
<feature type="transmembrane region" description="Helical" evidence="5">
    <location>
        <begin position="208"/>
        <end position="228"/>
    </location>
</feature>
<comment type="subcellular location">
    <subcellularLocation>
        <location evidence="1">Cell membrane</location>
        <topology evidence="1">Multi-pass membrane protein</topology>
    </subcellularLocation>
</comment>
<dbReference type="Pfam" id="PF07690">
    <property type="entry name" value="MFS_1"/>
    <property type="match status" value="1"/>
</dbReference>
<protein>
    <submittedName>
        <fullName evidence="8">MFS family permease</fullName>
    </submittedName>
    <submittedName>
        <fullName evidence="7">MFS transporter</fullName>
    </submittedName>
</protein>
<dbReference type="SUPFAM" id="SSF103473">
    <property type="entry name" value="MFS general substrate transporter"/>
    <property type="match status" value="1"/>
</dbReference>
<dbReference type="InterPro" id="IPR005829">
    <property type="entry name" value="Sugar_transporter_CS"/>
</dbReference>
<evidence type="ECO:0000313" key="10">
    <source>
        <dbReference type="Proteomes" id="UP000631312"/>
    </source>
</evidence>
<feature type="transmembrane region" description="Helical" evidence="5">
    <location>
        <begin position="446"/>
        <end position="465"/>
    </location>
</feature>
<dbReference type="InterPro" id="IPR011701">
    <property type="entry name" value="MFS"/>
</dbReference>
<dbReference type="RefSeq" id="WP_188124428.1">
    <property type="nucleotide sequence ID" value="NZ_BOMP01000141.1"/>
</dbReference>
<name>A0A7W7HL85_9ACTN</name>
<dbReference type="InterPro" id="IPR020846">
    <property type="entry name" value="MFS_dom"/>
</dbReference>
<dbReference type="GO" id="GO:0022857">
    <property type="term" value="F:transmembrane transporter activity"/>
    <property type="evidence" value="ECO:0007669"/>
    <property type="project" value="InterPro"/>
</dbReference>
<feature type="transmembrane region" description="Helical" evidence="5">
    <location>
        <begin position="166"/>
        <end position="187"/>
    </location>
</feature>
<organism evidence="8 9">
    <name type="scientific">Actinoplanes lobatus</name>
    <dbReference type="NCBI Taxonomy" id="113568"/>
    <lineage>
        <taxon>Bacteria</taxon>
        <taxon>Bacillati</taxon>
        <taxon>Actinomycetota</taxon>
        <taxon>Actinomycetes</taxon>
        <taxon>Micromonosporales</taxon>
        <taxon>Micromonosporaceae</taxon>
        <taxon>Actinoplanes</taxon>
    </lineage>
</organism>
<evidence type="ECO:0000313" key="8">
    <source>
        <dbReference type="EMBL" id="MBB4752618.1"/>
    </source>
</evidence>
<feature type="transmembrane region" description="Helical" evidence="5">
    <location>
        <begin position="287"/>
        <end position="312"/>
    </location>
</feature>
<evidence type="ECO:0000259" key="6">
    <source>
        <dbReference type="PROSITE" id="PS50850"/>
    </source>
</evidence>
<dbReference type="EMBL" id="BOMP01000141">
    <property type="protein sequence ID" value="GIE44717.1"/>
    <property type="molecule type" value="Genomic_DNA"/>
</dbReference>
<dbReference type="EMBL" id="JACHNC010000001">
    <property type="protein sequence ID" value="MBB4752618.1"/>
    <property type="molecule type" value="Genomic_DNA"/>
</dbReference>
<dbReference type="Proteomes" id="UP000631312">
    <property type="component" value="Unassembled WGS sequence"/>
</dbReference>
<keyword evidence="3 5" id="KW-1133">Transmembrane helix</keyword>
<evidence type="ECO:0000256" key="1">
    <source>
        <dbReference type="ARBA" id="ARBA00004651"/>
    </source>
</evidence>
<feature type="transmembrane region" description="Helical" evidence="5">
    <location>
        <begin position="109"/>
        <end position="131"/>
    </location>
</feature>
<feature type="transmembrane region" description="Helical" evidence="5">
    <location>
        <begin position="234"/>
        <end position="252"/>
    </location>
</feature>
<evidence type="ECO:0000256" key="5">
    <source>
        <dbReference type="SAM" id="Phobius"/>
    </source>
</evidence>
<keyword evidence="4 5" id="KW-0472">Membrane</keyword>
<dbReference type="PROSITE" id="PS00216">
    <property type="entry name" value="SUGAR_TRANSPORT_1"/>
    <property type="match status" value="1"/>
</dbReference>
<dbReference type="Proteomes" id="UP000590511">
    <property type="component" value="Unassembled WGS sequence"/>
</dbReference>
<dbReference type="Gene3D" id="1.20.1250.20">
    <property type="entry name" value="MFS general substrate transporter like domains"/>
    <property type="match status" value="2"/>
</dbReference>
<feature type="transmembrane region" description="Helical" evidence="5">
    <location>
        <begin position="356"/>
        <end position="374"/>
    </location>
</feature>
<sequence>MTIDQASPVTPGTSMTYRGGRTFRRYLLWYTLAFAAITAVWGGMLGVLLPNQVQMIEFANWFTGADAGVDLTALNDLKAAVAAGTTTATAEQQRLLDLLAGFDAARARALALVTSLAVVVTMLVQPVVGVLSDRTRSRFGRRAPWMMFGAIVGSGFLIAVRYAPTIAVLALLWTCAQTVLNMIPGTLQTTVPDRVPEEKVGTTSGIGGLGNFAGGIVGGIGAGVLLPLIGLDVIYGYAVLVVAGVTGFVLLLRDRPSTDLVVPRHRWRPFFRGFLIPLRDHDFRWVWLARILLTFGYAASTTFALFMLQSYITPALSLTEATRLTPLLTAVSLPGTIIALLLAGRLSDRMGRRKPLVIASSVLMAFSMLVPLLWPALPALFLQSILAGIAFGIYLPVDQALFIDVLPDKDAAGRDLGIAGLGSNLGQALGPVLAGQVVALTGGYRAVWAVALVLSAIGAVAILRVRNAR</sequence>
<proteinExistence type="predicted"/>
<feature type="transmembrane region" description="Helical" evidence="5">
    <location>
        <begin position="27"/>
        <end position="49"/>
    </location>
</feature>
<evidence type="ECO:0000313" key="7">
    <source>
        <dbReference type="EMBL" id="GIE44717.1"/>
    </source>
</evidence>
<evidence type="ECO:0000256" key="4">
    <source>
        <dbReference type="ARBA" id="ARBA00023136"/>
    </source>
</evidence>
<comment type="caution">
    <text evidence="8">The sequence shown here is derived from an EMBL/GenBank/DDBJ whole genome shotgun (WGS) entry which is preliminary data.</text>
</comment>
<dbReference type="InterPro" id="IPR036259">
    <property type="entry name" value="MFS_trans_sf"/>
</dbReference>
<reference evidence="8 9" key="1">
    <citation type="submission" date="2020-08" db="EMBL/GenBank/DDBJ databases">
        <title>Sequencing the genomes of 1000 actinobacteria strains.</title>
        <authorList>
            <person name="Klenk H.-P."/>
        </authorList>
    </citation>
    <scope>NUCLEOTIDE SEQUENCE [LARGE SCALE GENOMIC DNA]</scope>
    <source>
        <strain evidence="8 9">DSM 43150</strain>
    </source>
</reference>
<gene>
    <name evidence="7" type="ORF">Alo02nite_76150</name>
    <name evidence="8" type="ORF">BJ964_006779</name>
</gene>
<accession>A0A7W7HL85</accession>
<keyword evidence="10" id="KW-1185">Reference proteome</keyword>
<evidence type="ECO:0000256" key="3">
    <source>
        <dbReference type="ARBA" id="ARBA00022989"/>
    </source>
</evidence>
<dbReference type="AlphaFoldDB" id="A0A7W7HL85"/>
<dbReference type="GO" id="GO:0005886">
    <property type="term" value="C:plasma membrane"/>
    <property type="evidence" value="ECO:0007669"/>
    <property type="project" value="UniProtKB-SubCell"/>
</dbReference>